<accession>A0A9N9EUQ8</accession>
<protein>
    <submittedName>
        <fullName evidence="1">12508_t:CDS:1</fullName>
    </submittedName>
</protein>
<sequence length="55" mass="6352">PESLATQAWNAMKDDGTSNDKKFLDLTRRKVKNLRLKNNLINGVLNEWNLINNII</sequence>
<evidence type="ECO:0000313" key="2">
    <source>
        <dbReference type="Proteomes" id="UP000789831"/>
    </source>
</evidence>
<reference evidence="1" key="1">
    <citation type="submission" date="2021-06" db="EMBL/GenBank/DDBJ databases">
        <authorList>
            <person name="Kallberg Y."/>
            <person name="Tangrot J."/>
            <person name="Rosling A."/>
        </authorList>
    </citation>
    <scope>NUCLEOTIDE SEQUENCE</scope>
    <source>
        <strain evidence="1">MT106</strain>
    </source>
</reference>
<comment type="caution">
    <text evidence="1">The sequence shown here is derived from an EMBL/GenBank/DDBJ whole genome shotgun (WGS) entry which is preliminary data.</text>
</comment>
<dbReference type="AlphaFoldDB" id="A0A9N9EUQ8"/>
<proteinExistence type="predicted"/>
<dbReference type="EMBL" id="CAJVPL010016664">
    <property type="protein sequence ID" value="CAG8696202.1"/>
    <property type="molecule type" value="Genomic_DNA"/>
</dbReference>
<evidence type="ECO:0000313" key="1">
    <source>
        <dbReference type="EMBL" id="CAG8696202.1"/>
    </source>
</evidence>
<name>A0A9N9EUQ8_9GLOM</name>
<dbReference type="Proteomes" id="UP000789831">
    <property type="component" value="Unassembled WGS sequence"/>
</dbReference>
<gene>
    <name evidence="1" type="ORF">AGERDE_LOCUS13281</name>
</gene>
<feature type="non-terminal residue" evidence="1">
    <location>
        <position position="1"/>
    </location>
</feature>
<organism evidence="1 2">
    <name type="scientific">Ambispora gerdemannii</name>
    <dbReference type="NCBI Taxonomy" id="144530"/>
    <lineage>
        <taxon>Eukaryota</taxon>
        <taxon>Fungi</taxon>
        <taxon>Fungi incertae sedis</taxon>
        <taxon>Mucoromycota</taxon>
        <taxon>Glomeromycotina</taxon>
        <taxon>Glomeromycetes</taxon>
        <taxon>Archaeosporales</taxon>
        <taxon>Ambisporaceae</taxon>
        <taxon>Ambispora</taxon>
    </lineage>
</organism>
<keyword evidence="2" id="KW-1185">Reference proteome</keyword>
<dbReference type="OrthoDB" id="2349168at2759"/>